<name>A0AAE1BMH4_PETCI</name>
<reference evidence="1" key="1">
    <citation type="submission" date="2023-10" db="EMBL/GenBank/DDBJ databases">
        <title>Genome assemblies of two species of porcelain crab, Petrolisthes cinctipes and Petrolisthes manimaculis (Anomura: Porcellanidae).</title>
        <authorList>
            <person name="Angst P."/>
        </authorList>
    </citation>
    <scope>NUCLEOTIDE SEQUENCE</scope>
    <source>
        <strain evidence="1">PB745_01</strain>
        <tissue evidence="1">Gill</tissue>
    </source>
</reference>
<dbReference type="EMBL" id="JAWQEG010007007">
    <property type="protein sequence ID" value="KAK3853310.1"/>
    <property type="molecule type" value="Genomic_DNA"/>
</dbReference>
<proteinExistence type="predicted"/>
<accession>A0AAE1BMH4</accession>
<evidence type="ECO:0000313" key="1">
    <source>
        <dbReference type="EMBL" id="KAK3853310.1"/>
    </source>
</evidence>
<dbReference type="Proteomes" id="UP001286313">
    <property type="component" value="Unassembled WGS sequence"/>
</dbReference>
<dbReference type="AlphaFoldDB" id="A0AAE1BMH4"/>
<organism evidence="1 2">
    <name type="scientific">Petrolisthes cinctipes</name>
    <name type="common">Flat porcelain crab</name>
    <dbReference type="NCBI Taxonomy" id="88211"/>
    <lineage>
        <taxon>Eukaryota</taxon>
        <taxon>Metazoa</taxon>
        <taxon>Ecdysozoa</taxon>
        <taxon>Arthropoda</taxon>
        <taxon>Crustacea</taxon>
        <taxon>Multicrustacea</taxon>
        <taxon>Malacostraca</taxon>
        <taxon>Eumalacostraca</taxon>
        <taxon>Eucarida</taxon>
        <taxon>Decapoda</taxon>
        <taxon>Pleocyemata</taxon>
        <taxon>Anomura</taxon>
        <taxon>Galatheoidea</taxon>
        <taxon>Porcellanidae</taxon>
        <taxon>Petrolisthes</taxon>
    </lineage>
</organism>
<evidence type="ECO:0000313" key="2">
    <source>
        <dbReference type="Proteomes" id="UP001286313"/>
    </source>
</evidence>
<protein>
    <submittedName>
        <fullName evidence="1">Uncharacterized protein</fullName>
    </submittedName>
</protein>
<sequence>MFADLGFDFQTDVCGSFSGIYLKWISLWHTYSTTALWSNIDLARPPSYQFYQLVIKWFERHSRHETEHM</sequence>
<keyword evidence="2" id="KW-1185">Reference proteome</keyword>
<gene>
    <name evidence="1" type="ORF">Pcinc_040145</name>
</gene>
<comment type="caution">
    <text evidence="1">The sequence shown here is derived from an EMBL/GenBank/DDBJ whole genome shotgun (WGS) entry which is preliminary data.</text>
</comment>